<dbReference type="CDD" id="cd14798">
    <property type="entry name" value="RX-CC_like"/>
    <property type="match status" value="1"/>
</dbReference>
<dbReference type="InterPro" id="IPR042197">
    <property type="entry name" value="Apaf_helical"/>
</dbReference>
<organism evidence="9">
    <name type="scientific">Arundo donax</name>
    <name type="common">Giant reed</name>
    <name type="synonym">Donax arundinaceus</name>
    <dbReference type="NCBI Taxonomy" id="35708"/>
    <lineage>
        <taxon>Eukaryota</taxon>
        <taxon>Viridiplantae</taxon>
        <taxon>Streptophyta</taxon>
        <taxon>Embryophyta</taxon>
        <taxon>Tracheophyta</taxon>
        <taxon>Spermatophyta</taxon>
        <taxon>Magnoliopsida</taxon>
        <taxon>Liliopsida</taxon>
        <taxon>Poales</taxon>
        <taxon>Poaceae</taxon>
        <taxon>PACMAD clade</taxon>
        <taxon>Arundinoideae</taxon>
        <taxon>Arundineae</taxon>
        <taxon>Arundo</taxon>
    </lineage>
</organism>
<dbReference type="InterPro" id="IPR036388">
    <property type="entry name" value="WH-like_DNA-bd_sf"/>
</dbReference>
<evidence type="ECO:0000259" key="8">
    <source>
        <dbReference type="Pfam" id="PF23559"/>
    </source>
</evidence>
<keyword evidence="2" id="KW-0433">Leucine-rich repeat</keyword>
<dbReference type="SUPFAM" id="SSF52540">
    <property type="entry name" value="P-loop containing nucleoside triphosphate hydrolases"/>
    <property type="match status" value="1"/>
</dbReference>
<dbReference type="FunFam" id="3.40.50.300:FF:001091">
    <property type="entry name" value="Probable disease resistance protein At1g61300"/>
    <property type="match status" value="1"/>
</dbReference>
<protein>
    <submittedName>
        <fullName evidence="9">Uncharacterized protein</fullName>
    </submittedName>
</protein>
<proteinExistence type="inferred from homology"/>
<sequence>MDVVTGALSSLLPKLDDLLVGEYTLQRGVKGEIRFLQTELESMQAALKEISMAPADQLHNNDRIWARDVRELSYDIEDSIDTFMVRGQGSEPAESHGFKKFIERCCDLLSRFHIRREIAVEIRDIKRRVIEVCERRDRYKIDSVRAKHVTATIDPRLLGRYTKATEFVGIDEARDEVIKILMEDNEMSKQQYKIVSIVGFGGLGKTTLANVVYEKLRAQFVCSAFVSVSQTPDMEKLFKGMLHQLDKNKYASIKGEAWDEEQLIHELRELLEEKRYFIVIDDIWDISVWKNIRCALPDNNIGYKIITTTRILSVAEKTGGSYKLKPLSLQNSRKLFYGRIFGSENNEDKDKCPNEQLAEVSDKILNKCAGVPLAIITIASLISSKGRNKIEWYEVYNPVGTGMEDNLDLDNMRKILSLSYYDMPSHLRTCLLYLSVFPEDYDIRKDHLIWMWISEGFIQSEKQRKSLFELGESYFNELINRSMIQPIYKYNIGTINYCRVHDMVLDLIRSLSSEENFVTILDDMYRTSQSNTVRRLSIQNGKEDHVTTRDTKEQGTSKVSCCLSICY</sequence>
<dbReference type="InterPro" id="IPR002182">
    <property type="entry name" value="NB-ARC"/>
</dbReference>
<keyword evidence="5" id="KW-0611">Plant defense</keyword>
<keyword evidence="4" id="KW-0547">Nucleotide-binding</keyword>
<dbReference type="Gene3D" id="1.20.5.4130">
    <property type="match status" value="1"/>
</dbReference>
<dbReference type="FunFam" id="1.10.10.10:FF:000322">
    <property type="entry name" value="Probable disease resistance protein At1g63360"/>
    <property type="match status" value="1"/>
</dbReference>
<dbReference type="GO" id="GO:0043531">
    <property type="term" value="F:ADP binding"/>
    <property type="evidence" value="ECO:0007669"/>
    <property type="project" value="InterPro"/>
</dbReference>
<feature type="domain" description="Disease resistance N-terminal" evidence="7">
    <location>
        <begin position="7"/>
        <end position="94"/>
    </location>
</feature>
<dbReference type="Pfam" id="PF18052">
    <property type="entry name" value="Rx_N"/>
    <property type="match status" value="1"/>
</dbReference>
<evidence type="ECO:0000256" key="5">
    <source>
        <dbReference type="ARBA" id="ARBA00022821"/>
    </source>
</evidence>
<accession>A0A0A9CPX8</accession>
<dbReference type="AlphaFoldDB" id="A0A0A9CPX8"/>
<reference evidence="9" key="1">
    <citation type="submission" date="2014-09" db="EMBL/GenBank/DDBJ databases">
        <authorList>
            <person name="Magalhaes I.L.F."/>
            <person name="Oliveira U."/>
            <person name="Santos F.R."/>
            <person name="Vidigal T.H.D.A."/>
            <person name="Brescovit A.D."/>
            <person name="Santos A.J."/>
        </authorList>
    </citation>
    <scope>NUCLEOTIDE SEQUENCE</scope>
    <source>
        <tissue evidence="9">Shoot tissue taken approximately 20 cm above the soil surface</tissue>
    </source>
</reference>
<evidence type="ECO:0000256" key="3">
    <source>
        <dbReference type="ARBA" id="ARBA00022737"/>
    </source>
</evidence>
<dbReference type="InterPro" id="IPR058922">
    <property type="entry name" value="WHD_DRP"/>
</dbReference>
<feature type="domain" description="Disease resistance protein winged helix" evidence="8">
    <location>
        <begin position="436"/>
        <end position="508"/>
    </location>
</feature>
<dbReference type="GO" id="GO:0002758">
    <property type="term" value="P:innate immune response-activating signaling pathway"/>
    <property type="evidence" value="ECO:0007669"/>
    <property type="project" value="UniProtKB-ARBA"/>
</dbReference>
<dbReference type="EMBL" id="GBRH01222435">
    <property type="protein sequence ID" value="JAD75460.1"/>
    <property type="molecule type" value="Transcribed_RNA"/>
</dbReference>
<dbReference type="Gene3D" id="1.10.8.430">
    <property type="entry name" value="Helical domain of apoptotic protease-activating factors"/>
    <property type="match status" value="1"/>
</dbReference>
<evidence type="ECO:0000256" key="4">
    <source>
        <dbReference type="ARBA" id="ARBA00022741"/>
    </source>
</evidence>
<dbReference type="InterPro" id="IPR044974">
    <property type="entry name" value="Disease_R_plants"/>
</dbReference>
<dbReference type="Pfam" id="PF00931">
    <property type="entry name" value="NB-ARC"/>
    <property type="match status" value="1"/>
</dbReference>
<dbReference type="PANTHER" id="PTHR23155:SF1116">
    <property type="entry name" value="OS12G0273300 PROTEIN"/>
    <property type="match status" value="1"/>
</dbReference>
<evidence type="ECO:0000259" key="7">
    <source>
        <dbReference type="Pfam" id="PF18052"/>
    </source>
</evidence>
<dbReference type="GO" id="GO:0042742">
    <property type="term" value="P:defense response to bacterium"/>
    <property type="evidence" value="ECO:0007669"/>
    <property type="project" value="UniProtKB-ARBA"/>
</dbReference>
<dbReference type="InterPro" id="IPR038005">
    <property type="entry name" value="RX-like_CC"/>
</dbReference>
<comment type="similarity">
    <text evidence="1">Belongs to the disease resistance NB-LRR family.</text>
</comment>
<name>A0A0A9CPX8_ARUDO</name>
<dbReference type="PRINTS" id="PR00364">
    <property type="entry name" value="DISEASERSIST"/>
</dbReference>
<dbReference type="PANTHER" id="PTHR23155">
    <property type="entry name" value="DISEASE RESISTANCE PROTEIN RP"/>
    <property type="match status" value="1"/>
</dbReference>
<dbReference type="Gene3D" id="1.10.10.10">
    <property type="entry name" value="Winged helix-like DNA-binding domain superfamily/Winged helix DNA-binding domain"/>
    <property type="match status" value="1"/>
</dbReference>
<dbReference type="Pfam" id="PF23559">
    <property type="entry name" value="WHD_DRP"/>
    <property type="match status" value="1"/>
</dbReference>
<evidence type="ECO:0000259" key="6">
    <source>
        <dbReference type="Pfam" id="PF00931"/>
    </source>
</evidence>
<evidence type="ECO:0000256" key="1">
    <source>
        <dbReference type="ARBA" id="ARBA00008894"/>
    </source>
</evidence>
<evidence type="ECO:0000313" key="9">
    <source>
        <dbReference type="EMBL" id="JAD75460.1"/>
    </source>
</evidence>
<dbReference type="Gene3D" id="3.40.50.300">
    <property type="entry name" value="P-loop containing nucleotide triphosphate hydrolases"/>
    <property type="match status" value="1"/>
</dbReference>
<keyword evidence="3" id="KW-0677">Repeat</keyword>
<evidence type="ECO:0000256" key="2">
    <source>
        <dbReference type="ARBA" id="ARBA00022614"/>
    </source>
</evidence>
<dbReference type="InterPro" id="IPR041118">
    <property type="entry name" value="Rx_N"/>
</dbReference>
<dbReference type="GO" id="GO:0009626">
    <property type="term" value="P:plant-type hypersensitive response"/>
    <property type="evidence" value="ECO:0007669"/>
    <property type="project" value="UniProtKB-ARBA"/>
</dbReference>
<feature type="domain" description="NB-ARC" evidence="6">
    <location>
        <begin position="174"/>
        <end position="330"/>
    </location>
</feature>
<dbReference type="InterPro" id="IPR027417">
    <property type="entry name" value="P-loop_NTPase"/>
</dbReference>
<reference evidence="9" key="2">
    <citation type="journal article" date="2015" name="Data Brief">
        <title>Shoot transcriptome of the giant reed, Arundo donax.</title>
        <authorList>
            <person name="Barrero R.A."/>
            <person name="Guerrero F.D."/>
            <person name="Moolhuijzen P."/>
            <person name="Goolsby J.A."/>
            <person name="Tidwell J."/>
            <person name="Bellgard S.E."/>
            <person name="Bellgard M.I."/>
        </authorList>
    </citation>
    <scope>NUCLEOTIDE SEQUENCE</scope>
    <source>
        <tissue evidence="9">Shoot tissue taken approximately 20 cm above the soil surface</tissue>
    </source>
</reference>